<gene>
    <name evidence="2" type="primary">glgX_2</name>
    <name evidence="2" type="ORF">NCTC11679_00367</name>
</gene>
<evidence type="ECO:0000256" key="1">
    <source>
        <dbReference type="ARBA" id="ARBA00023295"/>
    </source>
</evidence>
<dbReference type="EC" id="3.2.1.-" evidence="2"/>
<organism evidence="2 3">
    <name type="scientific">Klebsiella pneumoniae</name>
    <dbReference type="NCBI Taxonomy" id="573"/>
    <lineage>
        <taxon>Bacteria</taxon>
        <taxon>Pseudomonadati</taxon>
        <taxon>Pseudomonadota</taxon>
        <taxon>Gammaproteobacteria</taxon>
        <taxon>Enterobacterales</taxon>
        <taxon>Enterobacteriaceae</taxon>
        <taxon>Klebsiella/Raoultella group</taxon>
        <taxon>Klebsiella</taxon>
        <taxon>Klebsiella pneumoniae complex</taxon>
    </lineage>
</organism>
<dbReference type="AlphaFoldDB" id="A0A378B159"/>
<dbReference type="EMBL" id="UGMG01000001">
    <property type="protein sequence ID" value="STV25503.1"/>
    <property type="molecule type" value="Genomic_DNA"/>
</dbReference>
<protein>
    <submittedName>
        <fullName evidence="2">Glycogen debranching protein</fullName>
        <ecNumber evidence="2">3.2.1.-</ecNumber>
    </submittedName>
</protein>
<dbReference type="PANTHER" id="PTHR43002">
    <property type="entry name" value="GLYCOGEN DEBRANCHING ENZYME"/>
    <property type="match status" value="1"/>
</dbReference>
<reference evidence="2 3" key="1">
    <citation type="submission" date="2018-06" db="EMBL/GenBank/DDBJ databases">
        <authorList>
            <consortium name="Pathogen Informatics"/>
            <person name="Doyle S."/>
        </authorList>
    </citation>
    <scope>NUCLEOTIDE SEQUENCE [LARGE SCALE GENOMIC DNA]</scope>
    <source>
        <strain evidence="2 3">NCTC11679</strain>
    </source>
</reference>
<sequence>MTGVTINRRVPHGGETVIYEAHVKGLTLLNPQLPEAIRGTYKALGHPAMIAYFKSLGISALELLPVAQFASEPRLQRMGLSNYWGYNPLAWFALDPRYASDPDRALDEFRDAVKALHAAGIEVILDIVLNHSAEIDLDGPTVSLRGIDNRSYYWVREDGDYHNWTGCGNTLNLSHPGVVEWARQCLRFWVDECHVDGFRFDLASVIGGGRRNSARMRRCLRLSAATACCRR</sequence>
<evidence type="ECO:0000313" key="2">
    <source>
        <dbReference type="EMBL" id="STV25503.1"/>
    </source>
</evidence>
<keyword evidence="2" id="KW-0378">Hydrolase</keyword>
<dbReference type="Gene3D" id="3.20.20.80">
    <property type="entry name" value="Glycosidases"/>
    <property type="match status" value="1"/>
</dbReference>
<dbReference type="GO" id="GO:0005975">
    <property type="term" value="P:carbohydrate metabolic process"/>
    <property type="evidence" value="ECO:0007669"/>
    <property type="project" value="InterPro"/>
</dbReference>
<dbReference type="GO" id="GO:0016798">
    <property type="term" value="F:hydrolase activity, acting on glycosyl bonds"/>
    <property type="evidence" value="ECO:0007669"/>
    <property type="project" value="UniProtKB-KW"/>
</dbReference>
<dbReference type="InterPro" id="IPR017853">
    <property type="entry name" value="GH"/>
</dbReference>
<dbReference type="SUPFAM" id="SSF51445">
    <property type="entry name" value="(Trans)glycosidases"/>
    <property type="match status" value="1"/>
</dbReference>
<dbReference type="Proteomes" id="UP000255239">
    <property type="component" value="Unassembled WGS sequence"/>
</dbReference>
<proteinExistence type="predicted"/>
<keyword evidence="1 2" id="KW-0326">Glycosidase</keyword>
<accession>A0A378B159</accession>
<name>A0A378B159_KLEPN</name>
<evidence type="ECO:0000313" key="3">
    <source>
        <dbReference type="Proteomes" id="UP000255239"/>
    </source>
</evidence>